<evidence type="ECO:0000313" key="1">
    <source>
        <dbReference type="EMBL" id="KKW36989.1"/>
    </source>
</evidence>
<dbReference type="Proteomes" id="UP000034290">
    <property type="component" value="Unassembled WGS sequence"/>
</dbReference>
<comment type="caution">
    <text evidence="1">The sequence shown here is derived from an EMBL/GenBank/DDBJ whole genome shotgun (WGS) entry which is preliminary data.</text>
</comment>
<evidence type="ECO:0000313" key="2">
    <source>
        <dbReference type="Proteomes" id="UP000034290"/>
    </source>
</evidence>
<name>A0A0G2AVQ2_9BACT</name>
<dbReference type="EMBL" id="LCRM01000007">
    <property type="protein sequence ID" value="KKW36989.1"/>
    <property type="molecule type" value="Genomic_DNA"/>
</dbReference>
<accession>A0A0G2AVQ2</accession>
<gene>
    <name evidence="1" type="ORF">UY81_C0007G0010</name>
</gene>
<sequence length="414" mass="45428">MAESMNKLVFERKGLPNAERFNVLREFVKSNPDERVLGLSFIQKGDRAFFRFPGSDKDIPFTKDSMAVIDSYKSLYDSGTLPRIRPDTIEGIQANLGAAEHVVDHAPVAPAGPGGAASAELVEQKVTEMRNALEKILFRRDISADQRFGVVQEYLDSKPGSKLESNGLTFLKKDDKIFFRFPGSKEELPFSPRASVIIDKYKEQYDAHEGNVEVDKLQVQGIKKLLSEPEKSTVDVAAAVEPGPKIPLRKVIRPPSAEEPTVEAPAAIPDKLKKLGGIVRSWGSGENKGYSRIVSDVGIDGNKSINWFMLYDKDAKVNGFSFDDATRGNIASIVPDAAVMLMVKEGVTPPIEEVAWVNARSAILLEKGLKSLQENRAIGPDEIAAAKAQIESLKKVAAEQSPGVFTWEKSKKST</sequence>
<dbReference type="AlphaFoldDB" id="A0A0G2AVQ2"/>
<reference evidence="1 2" key="1">
    <citation type="journal article" date="2015" name="Nature">
        <title>rRNA introns, odd ribosomes, and small enigmatic genomes across a large radiation of phyla.</title>
        <authorList>
            <person name="Brown C.T."/>
            <person name="Hug L.A."/>
            <person name="Thomas B.C."/>
            <person name="Sharon I."/>
            <person name="Castelle C.J."/>
            <person name="Singh A."/>
            <person name="Wilkins M.J."/>
            <person name="Williams K.H."/>
            <person name="Banfield J.F."/>
        </authorList>
    </citation>
    <scope>NUCLEOTIDE SEQUENCE [LARGE SCALE GENOMIC DNA]</scope>
</reference>
<proteinExistence type="predicted"/>
<protein>
    <submittedName>
        <fullName evidence="1">Uncharacterized protein</fullName>
    </submittedName>
</protein>
<organism evidence="1 2">
    <name type="scientific">Candidatus Giovannonibacteria bacterium GW2011_GWA2_53_7</name>
    <dbReference type="NCBI Taxonomy" id="1618650"/>
    <lineage>
        <taxon>Bacteria</taxon>
        <taxon>Candidatus Giovannoniibacteriota</taxon>
    </lineage>
</organism>